<dbReference type="Gene3D" id="3.40.50.300">
    <property type="entry name" value="P-loop containing nucleotide triphosphate hydrolases"/>
    <property type="match status" value="1"/>
</dbReference>
<dbReference type="InterPro" id="IPR027417">
    <property type="entry name" value="P-loop_NTPase"/>
</dbReference>
<dbReference type="GeneID" id="77725493"/>
<keyword evidence="8" id="KW-1185">Reference proteome</keyword>
<dbReference type="GO" id="GO:0005524">
    <property type="term" value="F:ATP binding"/>
    <property type="evidence" value="ECO:0007669"/>
    <property type="project" value="InterPro"/>
</dbReference>
<keyword evidence="3" id="KW-0067">ATP-binding</keyword>
<sequence length="967" mass="107388">MSALHSRHADQSKSSASGSLSYESTLIDPISPPISRLKPKYTGDSPQYIPSPVSSPAIGTLKRTPSLIVAAKNQVSTGKDAKARKLAVQHGLQVEQVLRIMSKVGDGEEGRLHAMLKSESTRLKAIAPQAAYSSAIPRTTSASSSATPSHIPTSSPASDFDATPRQSKPKNQSKIYANRTSRPKRRDPDEEDSVEEVSGGSAAESDEMDWSGDEGPKKKRRRVDEVDAEGAALIAFNTEAADVLTGTIACSLDQAAIIIKHRPYTSVDDVRYKLTKARGVSMKLFEQYTEIMEGYVQIDACLNKCEGIANDIASTLSVWRSASMGQDGSVIGTPRADGLNDVKVDVNKVSELLRNETDSRKRKILAQYIKEQPAKLSKGTVLKDYQLLGVNWLNLLFAKKIGCILADEMGLGKTIQVIAFLAHLHAQGNKGPHMIFVPASTLENWIREFEKFAPTIDVQTYYGSQAERAMLRSDLKQRYRAKTLRVVLASYTQMSSHDDLSFFRKKISFETCIYDEGHRLKNCLTKAYIDLLSIKPKWRLLLTGTPLQNNLQELVSILMFIHKDAFSDAEPYLRAIFKSGSQINLLSQQRVSRARTMLTPFVLRRRKAMVLDLPAKIETTRECLMTTTQATLYRETLERSKKVFAEVDVDDLAAMDDEEVVKKVAKGKKAVAKKSSSSSHVLMDLRKAASHPLLFRKKYTDSIVRKIAKECLNTPRWCDANLDYVIEDLEYENVQAFSLDPDAFLEGGKVNAMREIIEKAMKEGKRILLFSQFVMILDILQVALDHLDIRYTRLDGSTKTDERQALVDEFTDDSDITVFLLSTKAGGVGINLTAASVVVIYDQDFNPHNDRQAADRAYRIGQEREVEVIKLITKDSIDEDMLNIGMTKLQLDDAVGGEERTLDGEGKDDSTAKEIKKSLLTTLRNKFEAGGEVPEGIKVEVGMGTPIKGDGKKEVKKARASMPIKEE</sequence>
<dbReference type="SUPFAM" id="SSF52540">
    <property type="entry name" value="P-loop containing nucleoside triphosphate hydrolases"/>
    <property type="match status" value="2"/>
</dbReference>
<dbReference type="InterPro" id="IPR014001">
    <property type="entry name" value="Helicase_ATP-bd"/>
</dbReference>
<feature type="region of interest" description="Disordered" evidence="4">
    <location>
        <begin position="133"/>
        <end position="223"/>
    </location>
</feature>
<dbReference type="FunFam" id="3.40.50.10810:FF:000102">
    <property type="entry name" value="Chromosome organization and biogenesis-related protein, putative"/>
    <property type="match status" value="1"/>
</dbReference>
<dbReference type="PANTHER" id="PTHR10799">
    <property type="entry name" value="SNF2/RAD54 HELICASE FAMILY"/>
    <property type="match status" value="1"/>
</dbReference>
<evidence type="ECO:0000313" key="8">
    <source>
        <dbReference type="Proteomes" id="UP001164286"/>
    </source>
</evidence>
<dbReference type="PROSITE" id="PS51194">
    <property type="entry name" value="HELICASE_CTER"/>
    <property type="match status" value="1"/>
</dbReference>
<dbReference type="InterPro" id="IPR049730">
    <property type="entry name" value="SNF2/RAD54-like_C"/>
</dbReference>
<evidence type="ECO:0000256" key="4">
    <source>
        <dbReference type="SAM" id="MobiDB-lite"/>
    </source>
</evidence>
<dbReference type="GO" id="GO:0016787">
    <property type="term" value="F:hydrolase activity"/>
    <property type="evidence" value="ECO:0007669"/>
    <property type="project" value="UniProtKB-KW"/>
</dbReference>
<dbReference type="CDD" id="cd18793">
    <property type="entry name" value="SF2_C_SNF"/>
    <property type="match status" value="1"/>
</dbReference>
<evidence type="ECO:0000259" key="6">
    <source>
        <dbReference type="PROSITE" id="PS51194"/>
    </source>
</evidence>
<dbReference type="Proteomes" id="UP001164286">
    <property type="component" value="Unassembled WGS sequence"/>
</dbReference>
<feature type="domain" description="Helicase C-terminal" evidence="6">
    <location>
        <begin position="752"/>
        <end position="919"/>
    </location>
</feature>
<evidence type="ECO:0000256" key="2">
    <source>
        <dbReference type="ARBA" id="ARBA00022801"/>
    </source>
</evidence>
<gene>
    <name evidence="7" type="ORF">MKK02DRAFT_20650</name>
</gene>
<protein>
    <submittedName>
        <fullName evidence="7">Swi2/Snf2-related ATPase, component of the SWR1 complex</fullName>
    </submittedName>
</protein>
<comment type="caution">
    <text evidence="7">The sequence shown here is derived from an EMBL/GenBank/DDBJ whole genome shotgun (WGS) entry which is preliminary data.</text>
</comment>
<proteinExistence type="predicted"/>
<dbReference type="RefSeq" id="XP_052942240.1">
    <property type="nucleotide sequence ID" value="XM_053086292.1"/>
</dbReference>
<evidence type="ECO:0000259" key="5">
    <source>
        <dbReference type="PROSITE" id="PS51192"/>
    </source>
</evidence>
<dbReference type="EMBL" id="JAKWFO010000014">
    <property type="protein sequence ID" value="KAI9632463.1"/>
    <property type="molecule type" value="Genomic_DNA"/>
</dbReference>
<feature type="region of interest" description="Disordered" evidence="4">
    <location>
        <begin position="942"/>
        <end position="967"/>
    </location>
</feature>
<dbReference type="Pfam" id="PF00271">
    <property type="entry name" value="Helicase_C"/>
    <property type="match status" value="1"/>
</dbReference>
<evidence type="ECO:0000256" key="3">
    <source>
        <dbReference type="ARBA" id="ARBA00022840"/>
    </source>
</evidence>
<dbReference type="InterPro" id="IPR000330">
    <property type="entry name" value="SNF2_N"/>
</dbReference>
<dbReference type="SMART" id="SM00487">
    <property type="entry name" value="DEXDc"/>
    <property type="match status" value="1"/>
</dbReference>
<dbReference type="Pfam" id="PF00176">
    <property type="entry name" value="SNF2-rel_dom"/>
    <property type="match status" value="1"/>
</dbReference>
<keyword evidence="2" id="KW-0378">Hydrolase</keyword>
<feature type="compositionally biased region" description="Polar residues" evidence="4">
    <location>
        <begin position="164"/>
        <end position="180"/>
    </location>
</feature>
<evidence type="ECO:0000256" key="1">
    <source>
        <dbReference type="ARBA" id="ARBA00022741"/>
    </source>
</evidence>
<dbReference type="PROSITE" id="PS51192">
    <property type="entry name" value="HELICASE_ATP_BIND_1"/>
    <property type="match status" value="1"/>
</dbReference>
<keyword evidence="1" id="KW-0547">Nucleotide-binding</keyword>
<reference evidence="7" key="1">
    <citation type="journal article" date="2022" name="G3 (Bethesda)">
        <title>High quality genome of the basidiomycete yeast Dioszegia hungarica PDD-24b-2 isolated from cloud water.</title>
        <authorList>
            <person name="Jarrige D."/>
            <person name="Haridas S."/>
            <person name="Bleykasten-Grosshans C."/>
            <person name="Joly M."/>
            <person name="Nadalig T."/>
            <person name="Sancelme M."/>
            <person name="Vuilleumier S."/>
            <person name="Grigoriev I.V."/>
            <person name="Amato P."/>
            <person name="Bringel F."/>
        </authorList>
    </citation>
    <scope>NUCLEOTIDE SEQUENCE</scope>
    <source>
        <strain evidence="7">PDD-24b-2</strain>
    </source>
</reference>
<name>A0AA38H185_9TREE</name>
<feature type="compositionally biased region" description="Polar residues" evidence="4">
    <location>
        <begin position="12"/>
        <end position="24"/>
    </location>
</feature>
<feature type="region of interest" description="Disordered" evidence="4">
    <location>
        <begin position="1"/>
        <end position="56"/>
    </location>
</feature>
<dbReference type="SMART" id="SM00490">
    <property type="entry name" value="HELICc"/>
    <property type="match status" value="1"/>
</dbReference>
<accession>A0AA38H185</accession>
<dbReference type="InterPro" id="IPR038718">
    <property type="entry name" value="SNF2-like_sf"/>
</dbReference>
<dbReference type="InterPro" id="IPR001650">
    <property type="entry name" value="Helicase_C-like"/>
</dbReference>
<dbReference type="AlphaFoldDB" id="A0AA38H185"/>
<organism evidence="7 8">
    <name type="scientific">Dioszegia hungarica</name>
    <dbReference type="NCBI Taxonomy" id="4972"/>
    <lineage>
        <taxon>Eukaryota</taxon>
        <taxon>Fungi</taxon>
        <taxon>Dikarya</taxon>
        <taxon>Basidiomycota</taxon>
        <taxon>Agaricomycotina</taxon>
        <taxon>Tremellomycetes</taxon>
        <taxon>Tremellales</taxon>
        <taxon>Bulleribasidiaceae</taxon>
        <taxon>Dioszegia</taxon>
    </lineage>
</organism>
<feature type="domain" description="Helicase ATP-binding" evidence="5">
    <location>
        <begin position="394"/>
        <end position="564"/>
    </location>
</feature>
<feature type="compositionally biased region" description="Low complexity" evidence="4">
    <location>
        <begin position="133"/>
        <end position="158"/>
    </location>
</feature>
<evidence type="ECO:0000313" key="7">
    <source>
        <dbReference type="EMBL" id="KAI9632463.1"/>
    </source>
</evidence>
<dbReference type="Gene3D" id="3.40.50.10810">
    <property type="entry name" value="Tandem AAA-ATPase domain"/>
    <property type="match status" value="1"/>
</dbReference>